<protein>
    <recommendedName>
        <fullName evidence="8">Hexosyltransferase</fullName>
        <ecNumber evidence="8">2.4.1.-</ecNumber>
    </recommendedName>
</protein>
<comment type="pathway">
    <text evidence="2">Glycan metabolism; pectin biosynthesis.</text>
</comment>
<evidence type="ECO:0000256" key="7">
    <source>
        <dbReference type="ARBA" id="ARBA00037847"/>
    </source>
</evidence>
<keyword evidence="6" id="KW-0735">Signal-anchor</keyword>
<evidence type="ECO:0000256" key="1">
    <source>
        <dbReference type="ARBA" id="ARBA00004606"/>
    </source>
</evidence>
<comment type="caution">
    <text evidence="10">The sequence shown here is derived from an EMBL/GenBank/DDBJ whole genome shotgun (WGS) entry which is preliminary data.</text>
</comment>
<dbReference type="InterPro" id="IPR050748">
    <property type="entry name" value="Glycosyltrans_8_dom-fam"/>
</dbReference>
<dbReference type="OrthoDB" id="411524at2759"/>
<evidence type="ECO:0000256" key="4">
    <source>
        <dbReference type="ARBA" id="ARBA00022676"/>
    </source>
</evidence>
<dbReference type="EMBL" id="JAAMPC010000002">
    <property type="protein sequence ID" value="KAG2325380.1"/>
    <property type="molecule type" value="Genomic_DNA"/>
</dbReference>
<dbReference type="Gene3D" id="3.90.550.10">
    <property type="entry name" value="Spore Coat Polysaccharide Biosynthesis Protein SpsA, Chain A"/>
    <property type="match status" value="1"/>
</dbReference>
<dbReference type="GO" id="GO:0016757">
    <property type="term" value="F:glycosyltransferase activity"/>
    <property type="evidence" value="ECO:0007669"/>
    <property type="project" value="UniProtKB-KW"/>
</dbReference>
<feature type="signal peptide" evidence="9">
    <location>
        <begin position="1"/>
        <end position="26"/>
    </location>
</feature>
<dbReference type="EC" id="2.4.1.-" evidence="8"/>
<dbReference type="Proteomes" id="UP000886595">
    <property type="component" value="Unassembled WGS sequence"/>
</dbReference>
<dbReference type="GO" id="GO:0005794">
    <property type="term" value="C:Golgi apparatus"/>
    <property type="evidence" value="ECO:0007669"/>
    <property type="project" value="TreeGrafter"/>
</dbReference>
<evidence type="ECO:0000256" key="9">
    <source>
        <dbReference type="SAM" id="SignalP"/>
    </source>
</evidence>
<feature type="chain" id="PRO_5036458440" description="Hexosyltransferase" evidence="9">
    <location>
        <begin position="27"/>
        <end position="171"/>
    </location>
</feature>
<keyword evidence="4" id="KW-0328">Glycosyltransferase</keyword>
<evidence type="ECO:0000256" key="8">
    <source>
        <dbReference type="RuleBase" id="RU362027"/>
    </source>
</evidence>
<gene>
    <name evidence="10" type="ORF">Bca52824_008108</name>
</gene>
<organism evidence="10 11">
    <name type="scientific">Brassica carinata</name>
    <name type="common">Ethiopian mustard</name>
    <name type="synonym">Abyssinian cabbage</name>
    <dbReference type="NCBI Taxonomy" id="52824"/>
    <lineage>
        <taxon>Eukaryota</taxon>
        <taxon>Viridiplantae</taxon>
        <taxon>Streptophyta</taxon>
        <taxon>Embryophyta</taxon>
        <taxon>Tracheophyta</taxon>
        <taxon>Spermatophyta</taxon>
        <taxon>Magnoliopsida</taxon>
        <taxon>eudicotyledons</taxon>
        <taxon>Gunneridae</taxon>
        <taxon>Pentapetalae</taxon>
        <taxon>rosids</taxon>
        <taxon>malvids</taxon>
        <taxon>Brassicales</taxon>
        <taxon>Brassicaceae</taxon>
        <taxon>Brassiceae</taxon>
        <taxon>Brassica</taxon>
    </lineage>
</organism>
<keyword evidence="9" id="KW-0732">Signal</keyword>
<dbReference type="SUPFAM" id="SSF53448">
    <property type="entry name" value="Nucleotide-diphospho-sugar transferases"/>
    <property type="match status" value="1"/>
</dbReference>
<comment type="subcellular location">
    <subcellularLocation>
        <location evidence="7">Endomembrane system</location>
        <topology evidence="7">Single-pass membrane protein</topology>
    </subcellularLocation>
    <subcellularLocation>
        <location evidence="1">Membrane</location>
        <topology evidence="1">Single-pass type II membrane protein</topology>
    </subcellularLocation>
</comment>
<proteinExistence type="inferred from homology"/>
<dbReference type="PANTHER" id="PTHR13778:SF48">
    <property type="entry name" value="GALACTURONOSYLTRANSFERASE-LIKE 7-RELATED"/>
    <property type="match status" value="1"/>
</dbReference>
<name>A0A8X7WAM6_BRACI</name>
<reference evidence="10 11" key="1">
    <citation type="submission" date="2020-02" db="EMBL/GenBank/DDBJ databases">
        <authorList>
            <person name="Ma Q."/>
            <person name="Huang Y."/>
            <person name="Song X."/>
            <person name="Pei D."/>
        </authorList>
    </citation>
    <scope>NUCLEOTIDE SEQUENCE [LARGE SCALE GENOMIC DNA]</scope>
    <source>
        <strain evidence="10">Sxm20200214</strain>
        <tissue evidence="10">Leaf</tissue>
    </source>
</reference>
<keyword evidence="5" id="KW-0808">Transferase</keyword>
<keyword evidence="6" id="KW-0812">Transmembrane</keyword>
<dbReference type="PANTHER" id="PTHR13778">
    <property type="entry name" value="GLYCOSYLTRANSFERASE 8 DOMAIN-CONTAINING PROTEIN"/>
    <property type="match status" value="1"/>
</dbReference>
<evidence type="ECO:0000256" key="3">
    <source>
        <dbReference type="ARBA" id="ARBA00006351"/>
    </source>
</evidence>
<evidence type="ECO:0000256" key="6">
    <source>
        <dbReference type="ARBA" id="ARBA00022968"/>
    </source>
</evidence>
<keyword evidence="11" id="KW-1185">Reference proteome</keyword>
<dbReference type="InterPro" id="IPR002495">
    <property type="entry name" value="Glyco_trans_8"/>
</dbReference>
<dbReference type="AlphaFoldDB" id="A0A8X7WAM6"/>
<comment type="similarity">
    <text evidence="3 8">Belongs to the glycosyltransferase 8 family.</text>
</comment>
<evidence type="ECO:0000256" key="5">
    <source>
        <dbReference type="ARBA" id="ARBA00022679"/>
    </source>
</evidence>
<sequence>MLWIMRFSGLFSALLVIIVLSPSLQSFPPAEAIRSSHLQYVDVDPNVCNPSLVHVAITLDSEYLRGSIAAVHSILQHASCPESVFFHLIVSESDIESLVRSTFPESRFKVHHFDPEIVRTLISSSVRQALEQPLNYARNYLPDLLEPCVRRVIYLDSDLILVDDISRGGGG</sequence>
<accession>A0A8X7WAM6</accession>
<evidence type="ECO:0000313" key="10">
    <source>
        <dbReference type="EMBL" id="KAG2325380.1"/>
    </source>
</evidence>
<dbReference type="GO" id="GO:0016020">
    <property type="term" value="C:membrane"/>
    <property type="evidence" value="ECO:0007669"/>
    <property type="project" value="UniProtKB-SubCell"/>
</dbReference>
<dbReference type="Pfam" id="PF01501">
    <property type="entry name" value="Glyco_transf_8"/>
    <property type="match status" value="1"/>
</dbReference>
<evidence type="ECO:0000256" key="2">
    <source>
        <dbReference type="ARBA" id="ARBA00004877"/>
    </source>
</evidence>
<dbReference type="InterPro" id="IPR029044">
    <property type="entry name" value="Nucleotide-diphossugar_trans"/>
</dbReference>
<evidence type="ECO:0000313" key="11">
    <source>
        <dbReference type="Proteomes" id="UP000886595"/>
    </source>
</evidence>